<accession>A0A9P7MVG3</accession>
<dbReference type="OrthoDB" id="4167490at2759"/>
<evidence type="ECO:0000313" key="3">
    <source>
        <dbReference type="Proteomes" id="UP000784919"/>
    </source>
</evidence>
<evidence type="ECO:0000256" key="1">
    <source>
        <dbReference type="SAM" id="MobiDB-lite"/>
    </source>
</evidence>
<reference evidence="2" key="1">
    <citation type="journal article" date="2020" name="bioRxiv">
        <title>Whole genome comparisons of ergot fungi reveals the divergence and evolution of species within the genus Claviceps are the result of varying mechanisms driving genome evolution and host range expansion.</title>
        <authorList>
            <person name="Wyka S.A."/>
            <person name="Mondo S.J."/>
            <person name="Liu M."/>
            <person name="Dettman J."/>
            <person name="Nalam V."/>
            <person name="Broders K.D."/>
        </authorList>
    </citation>
    <scope>NUCLEOTIDE SEQUENCE</scope>
    <source>
        <strain evidence="2">CCC 1102</strain>
    </source>
</reference>
<dbReference type="Proteomes" id="UP000784919">
    <property type="component" value="Unassembled WGS sequence"/>
</dbReference>
<feature type="compositionally biased region" description="Basic and acidic residues" evidence="1">
    <location>
        <begin position="17"/>
        <end position="33"/>
    </location>
</feature>
<name>A0A9P7MVG3_9HYPO</name>
<feature type="region of interest" description="Disordered" evidence="1">
    <location>
        <begin position="11"/>
        <end position="65"/>
    </location>
</feature>
<comment type="caution">
    <text evidence="2">The sequence shown here is derived from an EMBL/GenBank/DDBJ whole genome shotgun (WGS) entry which is preliminary data.</text>
</comment>
<dbReference type="AlphaFoldDB" id="A0A9P7MVG3"/>
<organism evidence="2 3">
    <name type="scientific">Claviceps arundinis</name>
    <dbReference type="NCBI Taxonomy" id="1623583"/>
    <lineage>
        <taxon>Eukaryota</taxon>
        <taxon>Fungi</taxon>
        <taxon>Dikarya</taxon>
        <taxon>Ascomycota</taxon>
        <taxon>Pezizomycotina</taxon>
        <taxon>Sordariomycetes</taxon>
        <taxon>Hypocreomycetidae</taxon>
        <taxon>Hypocreales</taxon>
        <taxon>Clavicipitaceae</taxon>
        <taxon>Claviceps</taxon>
    </lineage>
</organism>
<proteinExistence type="predicted"/>
<dbReference type="EMBL" id="SRPS01000067">
    <property type="protein sequence ID" value="KAG5970831.1"/>
    <property type="molecule type" value="Genomic_DNA"/>
</dbReference>
<sequence length="429" mass="49704">MGHDNLIVMESVPSMEGAHEAEQQVKDPQRDMDLTPAQASGKRKRSSSITAKLAVDNPSDRKKPKQAAVLVRAGCSSSSRLSLQNLPVELLESIFLYSMNLALPRSSPLIGAKLSAKATRLRVFTMGFDDTWSQCFGIPKKELHSMLWMNKETMEGDDALQSALLCSPWVHIDFILEAQQAWADKYAANRCYRHYKDTWYDDERIWLDLEDETWENNYDARYIYRVHALQHERASLKFNSRACFEADYERARQLPPKPDRFSPDRIWGTSDTRYDIRMPIDLITGPWDEEKTRRLFWMRRAGVSLKTDPPSHLAYSSEVKLACLDAAVICAENPDPLIINCLIGPWIFVDLPEDDKQKRRVQLCNRIERASDPPNMMGVLRDILKDMNRSRSELLCRHKEIQRDLFYMTYPGEPGDDMDPYERWYGDRD</sequence>
<gene>
    <name evidence="2" type="ORF">E4U56_007225</name>
</gene>
<protein>
    <submittedName>
        <fullName evidence="2">Uncharacterized protein</fullName>
    </submittedName>
</protein>
<evidence type="ECO:0000313" key="2">
    <source>
        <dbReference type="EMBL" id="KAG5970831.1"/>
    </source>
</evidence>